<dbReference type="Gene3D" id="3.20.20.70">
    <property type="entry name" value="Aldolase class I"/>
    <property type="match status" value="1"/>
</dbReference>
<sequence length="451" mass="50248">MRLAAYMKTLMSHILAAMAPRHDGAIFPNAPLWPLAPACWHGRDEHDRATMTDPIFKTSAEDAPRRSLDSEGRLDLIGLSREEMAEAFAELGEKSFRVKQVWLWLYNRGVTTIDEMTNLSKPLRDRMQERFFISRPQVSREQTSVDSTRKWLLRFGDRNEAETVYIPDPDEERGAVCISTQVGCTLTCRFCHTGTQKLVRNLTAAEIVGQFLIARDSYGEWPTPNETGRLLSNVVVMGMGEPLFNYDATVNALKILTDPDGISLSKRRVTLSTSGVVPRMYDLGRDVGVNLAISLHAATDDVRSEIMPINKKWPLKELMQACRDYPGATNARRITFEYIMLKGVNDSDADARQLARMVKGIPCKFNLLPFNPWPGSTLECSDWARIERFSDVLAGLGYSAPIRTPRGRDILAACGQLKSDSQRERKARGLAADASLVGVLPETSAPATPAA</sequence>
<evidence type="ECO:0000256" key="4">
    <source>
        <dbReference type="ARBA" id="ARBA00022490"/>
    </source>
</evidence>
<feature type="binding site" evidence="14">
    <location>
        <position position="188"/>
    </location>
    <ligand>
        <name>[4Fe-4S] cluster</name>
        <dbReference type="ChEBI" id="CHEBI:49883"/>
        <note>4Fe-4S-S-AdoMet</note>
    </ligand>
</feature>
<keyword evidence="8 14" id="KW-0949">S-adenosyl-L-methionine</keyword>
<dbReference type="STRING" id="80876.SAMN05421779_102254"/>
<dbReference type="AlphaFoldDB" id="A0A1N7JGZ8"/>
<dbReference type="PANTHER" id="PTHR30544">
    <property type="entry name" value="23S RRNA METHYLTRANSFERASE"/>
    <property type="match status" value="1"/>
</dbReference>
<evidence type="ECO:0000256" key="8">
    <source>
        <dbReference type="ARBA" id="ARBA00022691"/>
    </source>
</evidence>
<evidence type="ECO:0000256" key="12">
    <source>
        <dbReference type="ARBA" id="ARBA00023014"/>
    </source>
</evidence>
<dbReference type="GO" id="GO:0019843">
    <property type="term" value="F:rRNA binding"/>
    <property type="evidence" value="ECO:0007669"/>
    <property type="project" value="UniProtKB-UniRule"/>
</dbReference>
<evidence type="ECO:0000259" key="15">
    <source>
        <dbReference type="PROSITE" id="PS51918"/>
    </source>
</evidence>
<comment type="function">
    <text evidence="14">Specifically methylates position 2 of adenine 2503 in 23S rRNA and position 2 of adenine 37 in tRNAs. m2A2503 modification seems to play a crucial role in the proofreading step occurring at the peptidyl transferase center and thus would serve to optimize ribosomal fidelity.</text>
</comment>
<feature type="disulfide bond" description="(transient)" evidence="14">
    <location>
        <begin position="177"/>
        <end position="414"/>
    </location>
</feature>
<accession>A0A1N7JGZ8</accession>
<dbReference type="FunFam" id="3.20.20.70:FF:000014">
    <property type="entry name" value="Probable dual-specificity RNA methyltransferase RlmN"/>
    <property type="match status" value="1"/>
</dbReference>
<dbReference type="GO" id="GO:0000049">
    <property type="term" value="F:tRNA binding"/>
    <property type="evidence" value="ECO:0007669"/>
    <property type="project" value="UniProtKB-UniRule"/>
</dbReference>
<comment type="miscellaneous">
    <text evidence="14">Reaction proceeds by a ping-pong mechanism involving intermediate methylation of a conserved cysteine residue.</text>
</comment>
<evidence type="ECO:0000256" key="5">
    <source>
        <dbReference type="ARBA" id="ARBA00022552"/>
    </source>
</evidence>
<dbReference type="InterPro" id="IPR040072">
    <property type="entry name" value="Methyltransferase_A"/>
</dbReference>
<dbReference type="Pfam" id="PF04055">
    <property type="entry name" value="Radical_SAM"/>
    <property type="match status" value="1"/>
</dbReference>
<evidence type="ECO:0000256" key="11">
    <source>
        <dbReference type="ARBA" id="ARBA00023004"/>
    </source>
</evidence>
<dbReference type="SFLD" id="SFLDS00029">
    <property type="entry name" value="Radical_SAM"/>
    <property type="match status" value="1"/>
</dbReference>
<proteinExistence type="inferred from homology"/>
<feature type="binding site" evidence="14">
    <location>
        <position position="371"/>
    </location>
    <ligand>
        <name>S-adenosyl-L-methionine</name>
        <dbReference type="ChEBI" id="CHEBI:59789"/>
    </ligand>
</feature>
<evidence type="ECO:0000256" key="6">
    <source>
        <dbReference type="ARBA" id="ARBA00022603"/>
    </source>
</evidence>
<dbReference type="EMBL" id="FTOA01000002">
    <property type="protein sequence ID" value="SIS48589.1"/>
    <property type="molecule type" value="Genomic_DNA"/>
</dbReference>
<organism evidence="16 17">
    <name type="scientific">Insolitispirillum peregrinum</name>
    <dbReference type="NCBI Taxonomy" id="80876"/>
    <lineage>
        <taxon>Bacteria</taxon>
        <taxon>Pseudomonadati</taxon>
        <taxon>Pseudomonadota</taxon>
        <taxon>Alphaproteobacteria</taxon>
        <taxon>Rhodospirillales</taxon>
        <taxon>Novispirillaceae</taxon>
        <taxon>Insolitispirillum</taxon>
    </lineage>
</organism>
<gene>
    <name evidence="14" type="primary">rlmN</name>
    <name evidence="16" type="ORF">SAMN05421779_102254</name>
</gene>
<keyword evidence="7 14" id="KW-0808">Transferase</keyword>
<dbReference type="InterPro" id="IPR048641">
    <property type="entry name" value="RlmN_N"/>
</dbReference>
<comment type="catalytic activity">
    <reaction evidence="14">
        <text>adenosine(37) in tRNA + 2 reduced [2Fe-2S]-[ferredoxin] + 2 S-adenosyl-L-methionine = 2-methyladenosine(37) in tRNA + 5'-deoxyadenosine + L-methionine + 2 oxidized [2Fe-2S]-[ferredoxin] + S-adenosyl-L-homocysteine</text>
        <dbReference type="Rhea" id="RHEA:43332"/>
        <dbReference type="Rhea" id="RHEA-COMP:10000"/>
        <dbReference type="Rhea" id="RHEA-COMP:10001"/>
        <dbReference type="Rhea" id="RHEA-COMP:10162"/>
        <dbReference type="Rhea" id="RHEA-COMP:10485"/>
        <dbReference type="ChEBI" id="CHEBI:17319"/>
        <dbReference type="ChEBI" id="CHEBI:33737"/>
        <dbReference type="ChEBI" id="CHEBI:33738"/>
        <dbReference type="ChEBI" id="CHEBI:57844"/>
        <dbReference type="ChEBI" id="CHEBI:57856"/>
        <dbReference type="ChEBI" id="CHEBI:59789"/>
        <dbReference type="ChEBI" id="CHEBI:74411"/>
        <dbReference type="ChEBI" id="CHEBI:74497"/>
        <dbReference type="EC" id="2.1.1.192"/>
    </reaction>
</comment>
<dbReference type="Pfam" id="PF21016">
    <property type="entry name" value="RlmN_N"/>
    <property type="match status" value="1"/>
</dbReference>
<reference evidence="16 17" key="1">
    <citation type="submission" date="2017-01" db="EMBL/GenBank/DDBJ databases">
        <authorList>
            <person name="Mah S.A."/>
            <person name="Swanson W.J."/>
            <person name="Moy G.W."/>
            <person name="Vacquier V.D."/>
        </authorList>
    </citation>
    <scope>NUCLEOTIDE SEQUENCE [LARGE SCALE GENOMIC DNA]</scope>
    <source>
        <strain evidence="16 17">DSM 11589</strain>
    </source>
</reference>
<dbReference type="SUPFAM" id="SSF102114">
    <property type="entry name" value="Radical SAM enzymes"/>
    <property type="match status" value="1"/>
</dbReference>
<evidence type="ECO:0000256" key="2">
    <source>
        <dbReference type="ARBA" id="ARBA00007544"/>
    </source>
</evidence>
<keyword evidence="4 14" id="KW-0963">Cytoplasm</keyword>
<evidence type="ECO:0000313" key="17">
    <source>
        <dbReference type="Proteomes" id="UP000185678"/>
    </source>
</evidence>
<evidence type="ECO:0000256" key="7">
    <source>
        <dbReference type="ARBA" id="ARBA00022679"/>
    </source>
</evidence>
<keyword evidence="11 14" id="KW-0408">Iron</keyword>
<evidence type="ECO:0000256" key="13">
    <source>
        <dbReference type="ARBA" id="ARBA00023157"/>
    </source>
</evidence>
<dbReference type="CDD" id="cd01335">
    <property type="entry name" value="Radical_SAM"/>
    <property type="match status" value="1"/>
</dbReference>
<feature type="domain" description="Radical SAM core" evidence="15">
    <location>
        <begin position="170"/>
        <end position="399"/>
    </location>
</feature>
<comment type="cofactor">
    <cofactor evidence="14">
        <name>[4Fe-4S] cluster</name>
        <dbReference type="ChEBI" id="CHEBI:49883"/>
    </cofactor>
    <text evidence="14">Binds 1 [4Fe-4S] cluster. The cluster is coordinated with 3 cysteines and an exchangeable S-adenosyl-L-methionine.</text>
</comment>
<evidence type="ECO:0000256" key="14">
    <source>
        <dbReference type="HAMAP-Rule" id="MF_01849"/>
    </source>
</evidence>
<dbReference type="PANTHER" id="PTHR30544:SF5">
    <property type="entry name" value="RADICAL SAM CORE DOMAIN-CONTAINING PROTEIN"/>
    <property type="match status" value="1"/>
</dbReference>
<feature type="active site" description="S-methylcysteine intermediate" evidence="14">
    <location>
        <position position="414"/>
    </location>
</feature>
<dbReference type="InterPro" id="IPR058240">
    <property type="entry name" value="rSAM_sf"/>
</dbReference>
<dbReference type="GO" id="GO:0051539">
    <property type="term" value="F:4 iron, 4 sulfur cluster binding"/>
    <property type="evidence" value="ECO:0007669"/>
    <property type="project" value="UniProtKB-UniRule"/>
</dbReference>
<keyword evidence="3 14" id="KW-0004">4Fe-4S</keyword>
<keyword evidence="12 14" id="KW-0411">Iron-sulfur</keyword>
<evidence type="ECO:0000256" key="3">
    <source>
        <dbReference type="ARBA" id="ARBA00022485"/>
    </source>
</evidence>
<dbReference type="GO" id="GO:0070475">
    <property type="term" value="P:rRNA base methylation"/>
    <property type="evidence" value="ECO:0007669"/>
    <property type="project" value="UniProtKB-UniRule"/>
</dbReference>
<comment type="catalytic activity">
    <reaction evidence="14">
        <text>adenosine(2503) in 23S rRNA + 2 reduced [2Fe-2S]-[ferredoxin] + 2 S-adenosyl-L-methionine = 2-methyladenosine(2503) in 23S rRNA + 5'-deoxyadenosine + L-methionine + 2 oxidized [2Fe-2S]-[ferredoxin] + S-adenosyl-L-homocysteine</text>
        <dbReference type="Rhea" id="RHEA:42916"/>
        <dbReference type="Rhea" id="RHEA-COMP:10000"/>
        <dbReference type="Rhea" id="RHEA-COMP:10001"/>
        <dbReference type="Rhea" id="RHEA-COMP:10152"/>
        <dbReference type="Rhea" id="RHEA-COMP:10282"/>
        <dbReference type="ChEBI" id="CHEBI:17319"/>
        <dbReference type="ChEBI" id="CHEBI:33737"/>
        <dbReference type="ChEBI" id="CHEBI:33738"/>
        <dbReference type="ChEBI" id="CHEBI:57844"/>
        <dbReference type="ChEBI" id="CHEBI:57856"/>
        <dbReference type="ChEBI" id="CHEBI:59789"/>
        <dbReference type="ChEBI" id="CHEBI:74411"/>
        <dbReference type="ChEBI" id="CHEBI:74497"/>
        <dbReference type="EC" id="2.1.1.192"/>
    </reaction>
</comment>
<comment type="similarity">
    <text evidence="2 14">Belongs to the radical SAM superfamily. RlmN family.</text>
</comment>
<feature type="active site" description="Proton acceptor" evidence="14">
    <location>
        <position position="162"/>
    </location>
</feature>
<dbReference type="InterPro" id="IPR007197">
    <property type="entry name" value="rSAM"/>
</dbReference>
<comment type="subcellular location">
    <subcellularLocation>
        <location evidence="1 14">Cytoplasm</location>
    </subcellularLocation>
</comment>
<dbReference type="GO" id="GO:0070040">
    <property type="term" value="F:rRNA (adenine(2503)-C2-)-methyltransferase activity"/>
    <property type="evidence" value="ECO:0007669"/>
    <property type="project" value="UniProtKB-UniRule"/>
</dbReference>
<evidence type="ECO:0000256" key="9">
    <source>
        <dbReference type="ARBA" id="ARBA00022694"/>
    </source>
</evidence>
<keyword evidence="5 14" id="KW-0698">rRNA processing</keyword>
<dbReference type="EC" id="2.1.1.192" evidence="14"/>
<dbReference type="PROSITE" id="PS51918">
    <property type="entry name" value="RADICAL_SAM"/>
    <property type="match status" value="1"/>
</dbReference>
<name>A0A1N7JGZ8_9PROT</name>
<keyword evidence="6 14" id="KW-0489">Methyltransferase</keyword>
<dbReference type="NCBIfam" id="TIGR00048">
    <property type="entry name" value="rRNA_mod_RlmN"/>
    <property type="match status" value="1"/>
</dbReference>
<protein>
    <recommendedName>
        <fullName evidence="14">Dual-specificity RNA methyltransferase RlmN</fullName>
        <ecNumber evidence="14">2.1.1.192</ecNumber>
    </recommendedName>
    <alternativeName>
        <fullName evidence="14">23S rRNA (adenine(2503)-C(2))-methyltransferase</fullName>
    </alternativeName>
    <alternativeName>
        <fullName evidence="14">23S rRNA m2A2503 methyltransferase</fullName>
    </alternativeName>
    <alternativeName>
        <fullName evidence="14">Ribosomal RNA large subunit methyltransferase N</fullName>
    </alternativeName>
    <alternativeName>
        <fullName evidence="14">tRNA (adenine(37)-C(2))-methyltransferase</fullName>
    </alternativeName>
    <alternativeName>
        <fullName evidence="14">tRNA m2A37 methyltransferase</fullName>
    </alternativeName>
</protein>
<keyword evidence="10 14" id="KW-0479">Metal-binding</keyword>
<dbReference type="GO" id="GO:0046872">
    <property type="term" value="F:metal ion binding"/>
    <property type="evidence" value="ECO:0007669"/>
    <property type="project" value="UniProtKB-KW"/>
</dbReference>
<feature type="binding site" evidence="14">
    <location>
        <position position="191"/>
    </location>
    <ligand>
        <name>[4Fe-4S] cluster</name>
        <dbReference type="ChEBI" id="CHEBI:49883"/>
        <note>4Fe-4S-S-AdoMet</note>
    </ligand>
</feature>
<dbReference type="InterPro" id="IPR027492">
    <property type="entry name" value="RNA_MTrfase_RlmN"/>
</dbReference>
<dbReference type="SFLD" id="SFLDG01062">
    <property type="entry name" value="methyltransferase_(Class_A)"/>
    <property type="match status" value="1"/>
</dbReference>
<feature type="binding site" evidence="14">
    <location>
        <position position="184"/>
    </location>
    <ligand>
        <name>[4Fe-4S] cluster</name>
        <dbReference type="ChEBI" id="CHEBI:49883"/>
        <note>4Fe-4S-S-AdoMet</note>
    </ligand>
</feature>
<dbReference type="HAMAP" id="MF_01849">
    <property type="entry name" value="RNA_methyltr_RlmN"/>
    <property type="match status" value="1"/>
</dbReference>
<dbReference type="Gene3D" id="1.10.150.530">
    <property type="match status" value="1"/>
</dbReference>
<dbReference type="Proteomes" id="UP000185678">
    <property type="component" value="Unassembled WGS sequence"/>
</dbReference>
<evidence type="ECO:0000313" key="16">
    <source>
        <dbReference type="EMBL" id="SIS48589.1"/>
    </source>
</evidence>
<evidence type="ECO:0000256" key="1">
    <source>
        <dbReference type="ARBA" id="ARBA00004496"/>
    </source>
</evidence>
<dbReference type="InterPro" id="IPR004383">
    <property type="entry name" value="rRNA_lsu_MTrfase_RlmN/Cfr"/>
</dbReference>
<feature type="binding site" evidence="14">
    <location>
        <position position="272"/>
    </location>
    <ligand>
        <name>S-adenosyl-L-methionine</name>
        <dbReference type="ChEBI" id="CHEBI:59789"/>
    </ligand>
</feature>
<keyword evidence="17" id="KW-1185">Reference proteome</keyword>
<dbReference type="InterPro" id="IPR013785">
    <property type="entry name" value="Aldolase_TIM"/>
</dbReference>
<evidence type="ECO:0000256" key="10">
    <source>
        <dbReference type="ARBA" id="ARBA00022723"/>
    </source>
</evidence>
<keyword evidence="13 14" id="KW-1015">Disulfide bond</keyword>
<dbReference type="GO" id="GO:0005737">
    <property type="term" value="C:cytoplasm"/>
    <property type="evidence" value="ECO:0007669"/>
    <property type="project" value="UniProtKB-SubCell"/>
</dbReference>
<feature type="binding site" evidence="14">
    <location>
        <begin position="240"/>
        <end position="241"/>
    </location>
    <ligand>
        <name>S-adenosyl-L-methionine</name>
        <dbReference type="ChEBI" id="CHEBI:59789"/>
    </ligand>
</feature>
<feature type="binding site" evidence="14">
    <location>
        <begin position="294"/>
        <end position="296"/>
    </location>
    <ligand>
        <name>S-adenosyl-L-methionine</name>
        <dbReference type="ChEBI" id="CHEBI:59789"/>
    </ligand>
</feature>
<dbReference type="GO" id="GO:0002935">
    <property type="term" value="F:tRNA (adenine(37)-C2)-methyltransferase activity"/>
    <property type="evidence" value="ECO:0007669"/>
    <property type="project" value="UniProtKB-UniRule"/>
</dbReference>
<dbReference type="SFLD" id="SFLDF00275">
    <property type="entry name" value="adenosine_C2_methyltransferase"/>
    <property type="match status" value="1"/>
</dbReference>
<keyword evidence="9 14" id="KW-0819">tRNA processing</keyword>
<dbReference type="GO" id="GO:0030488">
    <property type="term" value="P:tRNA methylation"/>
    <property type="evidence" value="ECO:0007669"/>
    <property type="project" value="UniProtKB-UniRule"/>
</dbReference>